<dbReference type="GO" id="GO:0005737">
    <property type="term" value="C:cytoplasm"/>
    <property type="evidence" value="ECO:0007669"/>
    <property type="project" value="TreeGrafter"/>
</dbReference>
<accession>A0A1W2AZE9</accession>
<evidence type="ECO:0000256" key="3">
    <source>
        <dbReference type="ARBA" id="ARBA00022777"/>
    </source>
</evidence>
<reference evidence="7 8" key="1">
    <citation type="submission" date="2017-04" db="EMBL/GenBank/DDBJ databases">
        <authorList>
            <person name="Afonso C.L."/>
            <person name="Miller P.J."/>
            <person name="Scott M.A."/>
            <person name="Spackman E."/>
            <person name="Goraichik I."/>
            <person name="Dimitrov K.M."/>
            <person name="Suarez D.L."/>
            <person name="Swayne D.E."/>
        </authorList>
    </citation>
    <scope>NUCLEOTIDE SEQUENCE [LARGE SCALE GENOMIC DNA]</scope>
    <source>
        <strain evidence="7 8">DSM 3385</strain>
    </source>
</reference>
<dbReference type="Pfam" id="PF05161">
    <property type="entry name" value="MOFRL"/>
    <property type="match status" value="1"/>
</dbReference>
<dbReference type="InterPro" id="IPR025286">
    <property type="entry name" value="MOFRL_assoc_dom"/>
</dbReference>
<keyword evidence="4" id="KW-0067">ATP-binding</keyword>
<dbReference type="InterPro" id="IPR007835">
    <property type="entry name" value="MOFRL"/>
</dbReference>
<evidence type="ECO:0000259" key="6">
    <source>
        <dbReference type="Pfam" id="PF13660"/>
    </source>
</evidence>
<evidence type="ECO:0000259" key="5">
    <source>
        <dbReference type="Pfam" id="PF05161"/>
    </source>
</evidence>
<feature type="domain" description="MOFRL" evidence="5">
    <location>
        <begin position="332"/>
        <end position="437"/>
    </location>
</feature>
<evidence type="ECO:0000256" key="1">
    <source>
        <dbReference type="ARBA" id="ARBA00022679"/>
    </source>
</evidence>
<sequence>MMKRFQTMKKTAANIFKAGILAVDPEVCVGKNLVLVNNVLRIKDSSFYLDEIRRIYLIGAGKASAAMVRAGEKILGDHIHDGVVITKYDHGVPLTKCRLMEAGHPLPDKNGCRATDELLSLVSSAGPRDLIVCMISGGGSALTPAPAKGISLTDKQETTRLLLSCGATIHEINTIRKHLSRIKGGQLCEKAGGARVVSLILSDVIGDDLGIIASGMTTPDTSTFDECRDILQCYNLLERVPLSVRSYIEAGISGKILETPKPGDSLFERIDNYIVGNISHALNAAEEQAIKAGYHPMVLSSMIQGEAGEVAKVLCAVAAEVKLANRPVVKPACLLSGGETTVVVRGRGTGGRNMELALSAAMVMKDMENVVMLSAGTDGTDGPTNAAGAFAHASTLGRARALGMSAAKFLAENNSHGFFRELGDLFITGPTRTNVMDMQIILIE</sequence>
<dbReference type="EMBL" id="FWXY01000006">
    <property type="protein sequence ID" value="SMC65974.1"/>
    <property type="molecule type" value="Genomic_DNA"/>
</dbReference>
<keyword evidence="2" id="KW-0547">Nucleotide-binding</keyword>
<proteinExistence type="predicted"/>
<gene>
    <name evidence="7" type="ORF">SAMN02746065_106174</name>
</gene>
<dbReference type="Proteomes" id="UP000192418">
    <property type="component" value="Unassembled WGS sequence"/>
</dbReference>
<evidence type="ECO:0000313" key="7">
    <source>
        <dbReference type="EMBL" id="SMC65974.1"/>
    </source>
</evidence>
<evidence type="ECO:0000313" key="8">
    <source>
        <dbReference type="Proteomes" id="UP000192418"/>
    </source>
</evidence>
<keyword evidence="3 7" id="KW-0418">Kinase</keyword>
<dbReference type="Gene3D" id="3.40.1480.10">
    <property type="entry name" value="MOFRL domain"/>
    <property type="match status" value="1"/>
</dbReference>
<dbReference type="PANTHER" id="PTHR12227:SF0">
    <property type="entry name" value="GLYCERATE KINASE"/>
    <property type="match status" value="1"/>
</dbReference>
<dbReference type="Pfam" id="PF13660">
    <property type="entry name" value="DUF4147"/>
    <property type="match status" value="1"/>
</dbReference>
<organism evidence="7 8">
    <name type="scientific">Desulfocicer vacuolatum DSM 3385</name>
    <dbReference type="NCBI Taxonomy" id="1121400"/>
    <lineage>
        <taxon>Bacteria</taxon>
        <taxon>Pseudomonadati</taxon>
        <taxon>Thermodesulfobacteriota</taxon>
        <taxon>Desulfobacteria</taxon>
        <taxon>Desulfobacterales</taxon>
        <taxon>Desulfobacteraceae</taxon>
        <taxon>Desulfocicer</taxon>
    </lineage>
</organism>
<dbReference type="GO" id="GO:0008887">
    <property type="term" value="F:glycerate kinase activity"/>
    <property type="evidence" value="ECO:0007669"/>
    <property type="project" value="InterPro"/>
</dbReference>
<dbReference type="GO" id="GO:0005524">
    <property type="term" value="F:ATP binding"/>
    <property type="evidence" value="ECO:0007669"/>
    <property type="project" value="UniProtKB-KW"/>
</dbReference>
<evidence type="ECO:0000256" key="2">
    <source>
        <dbReference type="ARBA" id="ARBA00022741"/>
    </source>
</evidence>
<protein>
    <submittedName>
        <fullName evidence="7">Glycerate 2-kinase</fullName>
    </submittedName>
</protein>
<keyword evidence="1" id="KW-0808">Transferase</keyword>
<dbReference type="FunFam" id="3.40.50.10180:FF:000001">
    <property type="entry name" value="Glycerate kinase"/>
    <property type="match status" value="1"/>
</dbReference>
<dbReference type="Gene3D" id="3.40.50.10180">
    <property type="entry name" value="Glycerate kinase, MOFRL-like N-terminal domain"/>
    <property type="match status" value="1"/>
</dbReference>
<evidence type="ECO:0000256" key="4">
    <source>
        <dbReference type="ARBA" id="ARBA00022840"/>
    </source>
</evidence>
<dbReference type="InterPro" id="IPR039760">
    <property type="entry name" value="MOFRL_protein"/>
</dbReference>
<dbReference type="AlphaFoldDB" id="A0A1W2AZE9"/>
<dbReference type="InterPro" id="IPR038614">
    <property type="entry name" value="GK_N_sf"/>
</dbReference>
<dbReference type="PANTHER" id="PTHR12227">
    <property type="entry name" value="GLYCERATE KINASE"/>
    <property type="match status" value="1"/>
</dbReference>
<keyword evidence="8" id="KW-1185">Reference proteome</keyword>
<dbReference type="SUPFAM" id="SSF82544">
    <property type="entry name" value="GckA/TtuD-like"/>
    <property type="match status" value="1"/>
</dbReference>
<name>A0A1W2AZE9_9BACT</name>
<dbReference type="STRING" id="1121400.SAMN02746065_106174"/>
<dbReference type="FunFam" id="3.40.1480.10:FF:000002">
    <property type="entry name" value="Glycerate kinase"/>
    <property type="match status" value="1"/>
</dbReference>
<feature type="domain" description="MOFRL-associated" evidence="6">
    <location>
        <begin position="12"/>
        <end position="249"/>
    </location>
</feature>
<dbReference type="InterPro" id="IPR037035">
    <property type="entry name" value="GK-like_C_sf"/>
</dbReference>